<evidence type="ECO:0000313" key="3">
    <source>
        <dbReference type="EMBL" id="WBM80792.1"/>
    </source>
</evidence>
<evidence type="ECO:0000313" key="4">
    <source>
        <dbReference type="Proteomes" id="UP001212421"/>
    </source>
</evidence>
<dbReference type="RefSeq" id="WP_281535485.1">
    <property type="nucleotide sequence ID" value="NZ_CP075584.1"/>
</dbReference>
<keyword evidence="2" id="KW-1133">Transmembrane helix</keyword>
<dbReference type="EMBL" id="CP075584">
    <property type="protein sequence ID" value="WBM80792.1"/>
    <property type="molecule type" value="Genomic_DNA"/>
</dbReference>
<evidence type="ECO:0000256" key="1">
    <source>
        <dbReference type="SAM" id="MobiDB-lite"/>
    </source>
</evidence>
<protein>
    <submittedName>
        <fullName evidence="3">Uncharacterized protein</fullName>
    </submittedName>
</protein>
<organism evidence="3 4">
    <name type="scientific">Cryobacterium breve</name>
    <dbReference type="NCBI Taxonomy" id="1259258"/>
    <lineage>
        <taxon>Bacteria</taxon>
        <taxon>Bacillati</taxon>
        <taxon>Actinomycetota</taxon>
        <taxon>Actinomycetes</taxon>
        <taxon>Micrococcales</taxon>
        <taxon>Microbacteriaceae</taxon>
        <taxon>Cryobacterium</taxon>
    </lineage>
</organism>
<name>A0ABY7NE57_9MICO</name>
<reference evidence="3 4" key="1">
    <citation type="submission" date="2021-05" db="EMBL/GenBank/DDBJ databases">
        <authorList>
            <person name="Kumar R."/>
            <person name="Kumar A."/>
            <person name="Mukhia S."/>
        </authorList>
    </citation>
    <scope>NUCLEOTIDE SEQUENCE [LARGE SCALE GENOMIC DNA]</scope>
    <source>
        <strain evidence="3 4">ERMR7:08</strain>
    </source>
</reference>
<keyword evidence="4" id="KW-1185">Reference proteome</keyword>
<evidence type="ECO:0000256" key="2">
    <source>
        <dbReference type="SAM" id="Phobius"/>
    </source>
</evidence>
<feature type="transmembrane region" description="Helical" evidence="2">
    <location>
        <begin position="48"/>
        <end position="67"/>
    </location>
</feature>
<dbReference type="Proteomes" id="UP001212421">
    <property type="component" value="Chromosome"/>
</dbReference>
<sequence length="133" mass="14456">MTPTFLADEPLSLPASPTEPAPAAFPVIASLAPLVAAGVIWFVTGSPFVLLFAVLGPVIAVASMVDGRRAARRTRRRDAAAHAVALARLRTAVTERQSEVRRRRRRETPSASQLLETPDRASRWRSRTAGEYP</sequence>
<keyword evidence="2" id="KW-0812">Transmembrane</keyword>
<feature type="transmembrane region" description="Helical" evidence="2">
    <location>
        <begin position="21"/>
        <end position="42"/>
    </location>
</feature>
<feature type="region of interest" description="Disordered" evidence="1">
    <location>
        <begin position="94"/>
        <end position="133"/>
    </location>
</feature>
<keyword evidence="2" id="KW-0472">Membrane</keyword>
<proteinExistence type="predicted"/>
<accession>A0ABY7NE57</accession>
<gene>
    <name evidence="3" type="ORF">KIV56_05465</name>
</gene>